<reference evidence="2" key="1">
    <citation type="journal article" date="2017" name="Nat. Ecol. Evol.">
        <title>Genome expansion and lineage-specific genetic innovations in the forest pathogenic fungi Armillaria.</title>
        <authorList>
            <person name="Sipos G."/>
            <person name="Prasanna A.N."/>
            <person name="Walter M.C."/>
            <person name="O'Connor E."/>
            <person name="Balint B."/>
            <person name="Krizsan K."/>
            <person name="Kiss B."/>
            <person name="Hess J."/>
            <person name="Varga T."/>
            <person name="Slot J."/>
            <person name="Riley R."/>
            <person name="Boka B."/>
            <person name="Rigling D."/>
            <person name="Barry K."/>
            <person name="Lee J."/>
            <person name="Mihaltcheva S."/>
            <person name="LaButti K."/>
            <person name="Lipzen A."/>
            <person name="Waldron R."/>
            <person name="Moloney N.M."/>
            <person name="Sperisen C."/>
            <person name="Kredics L."/>
            <person name="Vagvoelgyi C."/>
            <person name="Patrignani A."/>
            <person name="Fitzpatrick D."/>
            <person name="Nagy I."/>
            <person name="Doyle S."/>
            <person name="Anderson J.B."/>
            <person name="Grigoriev I.V."/>
            <person name="Gueldener U."/>
            <person name="Muensterkoetter M."/>
            <person name="Nagy L.G."/>
        </authorList>
    </citation>
    <scope>NUCLEOTIDE SEQUENCE [LARGE SCALE GENOMIC DNA]</scope>
    <source>
        <strain evidence="2">Ar21-2</strain>
    </source>
</reference>
<organism evidence="1 2">
    <name type="scientific">Armillaria gallica</name>
    <name type="common">Bulbous honey fungus</name>
    <name type="synonym">Armillaria bulbosa</name>
    <dbReference type="NCBI Taxonomy" id="47427"/>
    <lineage>
        <taxon>Eukaryota</taxon>
        <taxon>Fungi</taxon>
        <taxon>Dikarya</taxon>
        <taxon>Basidiomycota</taxon>
        <taxon>Agaricomycotina</taxon>
        <taxon>Agaricomycetes</taxon>
        <taxon>Agaricomycetidae</taxon>
        <taxon>Agaricales</taxon>
        <taxon>Marasmiineae</taxon>
        <taxon>Physalacriaceae</taxon>
        <taxon>Armillaria</taxon>
    </lineage>
</organism>
<gene>
    <name evidence="1" type="ORF">ARMGADRAFT_910735</name>
</gene>
<keyword evidence="2" id="KW-1185">Reference proteome</keyword>
<proteinExistence type="predicted"/>
<dbReference type="InParanoid" id="A0A2H3EC90"/>
<sequence>IFNSGPMQVSLQRKCANVNIKEQGMICAVVTRWLTQGTVLQHALKLHPALDLLCDDLDWTPNHKKRIAKFKLDNDQWLFLEQLEPMLIMLFLASEHMSKSKFPLIHEVIPLFDSFINKFEDFISDKDLFAGVRAAAVCGWAVICKYYSKTVMSLQALYAQNSWI</sequence>
<name>A0A2H3EC90_ARMGA</name>
<dbReference type="OMA" id="GWAVICK"/>
<feature type="non-terminal residue" evidence="1">
    <location>
        <position position="1"/>
    </location>
</feature>
<evidence type="ECO:0000313" key="2">
    <source>
        <dbReference type="Proteomes" id="UP000217790"/>
    </source>
</evidence>
<dbReference type="OrthoDB" id="3359487at2759"/>
<dbReference type="AlphaFoldDB" id="A0A2H3EC90"/>
<accession>A0A2H3EC90</accession>
<dbReference type="Proteomes" id="UP000217790">
    <property type="component" value="Unassembled WGS sequence"/>
</dbReference>
<dbReference type="SUPFAM" id="SSF53098">
    <property type="entry name" value="Ribonuclease H-like"/>
    <property type="match status" value="1"/>
</dbReference>
<evidence type="ECO:0000313" key="1">
    <source>
        <dbReference type="EMBL" id="PBL03911.1"/>
    </source>
</evidence>
<dbReference type="InterPro" id="IPR012337">
    <property type="entry name" value="RNaseH-like_sf"/>
</dbReference>
<dbReference type="EMBL" id="KZ293644">
    <property type="protein sequence ID" value="PBL03911.1"/>
    <property type="molecule type" value="Genomic_DNA"/>
</dbReference>
<protein>
    <submittedName>
        <fullName evidence="1">Uncharacterized protein</fullName>
    </submittedName>
</protein>